<dbReference type="PATRIC" id="fig|284581.3.peg.1446"/>
<keyword evidence="2" id="KW-0732">Signal</keyword>
<accession>A0A0M0KPC1</accession>
<comment type="caution">
    <text evidence="3">The sequence shown here is derived from an EMBL/GenBank/DDBJ whole genome shotgun (WGS) entry which is preliminary data.</text>
</comment>
<protein>
    <recommendedName>
        <fullName evidence="5">Lipoprotein</fullName>
    </recommendedName>
</protein>
<gene>
    <name evidence="3" type="ORF">AMD01_20590</name>
</gene>
<dbReference type="STRING" id="284581.AMD01_20590"/>
<dbReference type="EMBL" id="LILC01000032">
    <property type="protein sequence ID" value="KOO40706.1"/>
    <property type="molecule type" value="Genomic_DNA"/>
</dbReference>
<keyword evidence="4" id="KW-1185">Reference proteome</keyword>
<dbReference type="RefSeq" id="WP_053403340.1">
    <property type="nucleotide sequence ID" value="NZ_CP061868.1"/>
</dbReference>
<organism evidence="3 4">
    <name type="scientific">Priestia koreensis</name>
    <dbReference type="NCBI Taxonomy" id="284581"/>
    <lineage>
        <taxon>Bacteria</taxon>
        <taxon>Bacillati</taxon>
        <taxon>Bacillota</taxon>
        <taxon>Bacilli</taxon>
        <taxon>Bacillales</taxon>
        <taxon>Bacillaceae</taxon>
        <taxon>Priestia</taxon>
    </lineage>
</organism>
<evidence type="ECO:0000256" key="2">
    <source>
        <dbReference type="SAM" id="SignalP"/>
    </source>
</evidence>
<evidence type="ECO:0000256" key="1">
    <source>
        <dbReference type="SAM" id="MobiDB-lite"/>
    </source>
</evidence>
<dbReference type="Proteomes" id="UP000037558">
    <property type="component" value="Unassembled WGS sequence"/>
</dbReference>
<dbReference type="AlphaFoldDB" id="A0A0M0KPC1"/>
<dbReference type="PROSITE" id="PS51257">
    <property type="entry name" value="PROKAR_LIPOPROTEIN"/>
    <property type="match status" value="1"/>
</dbReference>
<evidence type="ECO:0000313" key="4">
    <source>
        <dbReference type="Proteomes" id="UP000037558"/>
    </source>
</evidence>
<evidence type="ECO:0000313" key="3">
    <source>
        <dbReference type="EMBL" id="KOO40706.1"/>
    </source>
</evidence>
<reference evidence="4" key="1">
    <citation type="submission" date="2015-08" db="EMBL/GenBank/DDBJ databases">
        <title>Fjat-14210 dsm16467.</title>
        <authorList>
            <person name="Liu B."/>
            <person name="Wang J."/>
            <person name="Zhu Y."/>
            <person name="Liu G."/>
            <person name="Chen Q."/>
            <person name="Chen Z."/>
            <person name="Lan J."/>
            <person name="Che J."/>
            <person name="Ge C."/>
            <person name="Shi H."/>
            <person name="Pan Z."/>
            <person name="Liu X."/>
        </authorList>
    </citation>
    <scope>NUCLEOTIDE SEQUENCE [LARGE SCALE GENOMIC DNA]</scope>
    <source>
        <strain evidence="4">DSM 16467</strain>
    </source>
</reference>
<proteinExistence type="predicted"/>
<feature type="region of interest" description="Disordered" evidence="1">
    <location>
        <begin position="26"/>
        <end position="55"/>
    </location>
</feature>
<evidence type="ECO:0008006" key="5">
    <source>
        <dbReference type="Google" id="ProtNLM"/>
    </source>
</evidence>
<name>A0A0M0KPC1_9BACI</name>
<feature type="signal peptide" evidence="2">
    <location>
        <begin position="1"/>
        <end position="18"/>
    </location>
</feature>
<sequence>MRKVLALLILVTVTLVGCVNTNSSVSENLKEGQKKRNEDRLEGNEMKTKNESNNRTSPFIVKSINSQIVSYRDHVDHKLMRAVEYKILLYTDKKLSPKEVRSFEFEIEDDPQMKRREVPIQLVTRLMLEEKRENGYLYSVRFGTVYSIRYTQKELERQKNERNFQMVAYSQGKKLSIPNK</sequence>
<feature type="compositionally biased region" description="Basic and acidic residues" evidence="1">
    <location>
        <begin position="28"/>
        <end position="52"/>
    </location>
</feature>
<feature type="chain" id="PRO_5038706020" description="Lipoprotein" evidence="2">
    <location>
        <begin position="19"/>
        <end position="180"/>
    </location>
</feature>